<comment type="function">
    <text evidence="8">Mitochondrial intermembrane chaperone that participates in the import and insertion of some multi-pass transmembrane proteins into the mitochondrial inner membrane. Also required for the transfer of beta-barrel precursors from the TOM complex to the sorting and assembly machinery (SAM complex) of the outer membrane. Acts as a chaperone-like protein that protects the hydrophobic precursors from aggregation and guide them through the mitochondrial intermembrane space.</text>
</comment>
<comment type="subunit">
    <text evidence="8">Heterohexamer.</text>
</comment>
<keyword evidence="7 8" id="KW-1015">Disulfide bond</keyword>
<keyword evidence="6 8" id="KW-0496">Mitochondrion</keyword>
<proteinExistence type="inferred from homology"/>
<evidence type="ECO:0000256" key="8">
    <source>
        <dbReference type="RuleBase" id="RU367043"/>
    </source>
</evidence>
<sequence>MNTEIQLIVFQFRDFLTTYNALTQHCFNRCIFDFNRRALNSEEESCIHRCVQKSVHFNRRLVVAFAAMNAFVQERKNIETQSKNS</sequence>
<evidence type="ECO:0000259" key="9">
    <source>
        <dbReference type="Pfam" id="PF02953"/>
    </source>
</evidence>
<dbReference type="SUPFAM" id="SSF144122">
    <property type="entry name" value="Tim10-like"/>
    <property type="match status" value="1"/>
</dbReference>
<dbReference type="OrthoDB" id="1551503at2759"/>
<dbReference type="EMBL" id="HG808118">
    <property type="protein sequence ID" value="CDW61190.1"/>
    <property type="molecule type" value="Genomic_DNA"/>
</dbReference>
<reference evidence="10" key="2">
    <citation type="submission" date="2014-03" db="EMBL/GenBank/DDBJ databases">
        <title>The whipworm genome and dual-species transcriptomics of an intimate host-pathogen interaction.</title>
        <authorList>
            <person name="Foth B.J."/>
            <person name="Tsai I.J."/>
            <person name="Reid A.J."/>
            <person name="Bancroft A.J."/>
            <person name="Nichol S."/>
            <person name="Tracey A."/>
            <person name="Holroyd N."/>
            <person name="Cotton J.A."/>
            <person name="Stanley E.J."/>
            <person name="Zarowiecki M."/>
            <person name="Liu J.Z."/>
            <person name="Huckvale T."/>
            <person name="Cooper P.J."/>
            <person name="Grencis R.K."/>
            <person name="Berriman M."/>
        </authorList>
    </citation>
    <scope>NUCLEOTIDE SEQUENCE [LARGE SCALE GENOMIC DNA]</scope>
</reference>
<dbReference type="Pfam" id="PF02953">
    <property type="entry name" value="zf-Tim10_DDP"/>
    <property type="match status" value="1"/>
</dbReference>
<keyword evidence="3" id="KW-0862">Zinc</keyword>
<accession>A0A077ZQV6</accession>
<keyword evidence="5 8" id="KW-0811">Translocation</keyword>
<protein>
    <recommendedName>
        <fullName evidence="8">Mitochondrial import inner membrane translocase subunit</fullName>
    </recommendedName>
</protein>
<comment type="subcellular location">
    <subcellularLocation>
        <location evidence="8">Mitochondrion inner membrane</location>
        <topology evidence="8">Peripheral membrane protein</topology>
        <orientation evidence="8">Intermembrane side</orientation>
    </subcellularLocation>
</comment>
<evidence type="ECO:0000256" key="2">
    <source>
        <dbReference type="ARBA" id="ARBA00022723"/>
    </source>
</evidence>
<reference evidence="10" key="1">
    <citation type="submission" date="2014-01" db="EMBL/GenBank/DDBJ databases">
        <authorList>
            <person name="Aslett M."/>
        </authorList>
    </citation>
    <scope>NUCLEOTIDE SEQUENCE</scope>
</reference>
<keyword evidence="8" id="KW-0472">Membrane</keyword>
<evidence type="ECO:0000256" key="6">
    <source>
        <dbReference type="ARBA" id="ARBA00023128"/>
    </source>
</evidence>
<comment type="domain">
    <text evidence="8">The twin CX3C motif contains 4 conserved Cys residues that form 2 disulfide bonds in the mitochondrial intermembrane space.</text>
</comment>
<evidence type="ECO:0000256" key="3">
    <source>
        <dbReference type="ARBA" id="ARBA00022833"/>
    </source>
</evidence>
<organism evidence="10 11">
    <name type="scientific">Trichuris trichiura</name>
    <name type="common">Whipworm</name>
    <name type="synonym">Trichocephalus trichiurus</name>
    <dbReference type="NCBI Taxonomy" id="36087"/>
    <lineage>
        <taxon>Eukaryota</taxon>
        <taxon>Metazoa</taxon>
        <taxon>Ecdysozoa</taxon>
        <taxon>Nematoda</taxon>
        <taxon>Enoplea</taxon>
        <taxon>Dorylaimia</taxon>
        <taxon>Trichinellida</taxon>
        <taxon>Trichuridae</taxon>
        <taxon>Trichuris</taxon>
    </lineage>
</organism>
<dbReference type="PANTHER" id="PTHR13172">
    <property type="entry name" value="MITOCHONDRIAL IMPORT INNER MEMBRANE TRANSLOCASE SUBUNIT TIM9B"/>
    <property type="match status" value="1"/>
</dbReference>
<keyword evidence="2" id="KW-0479">Metal-binding</keyword>
<keyword evidence="8" id="KW-0143">Chaperone</keyword>
<dbReference type="InterPro" id="IPR035427">
    <property type="entry name" value="Tim10-like_dom_sf"/>
</dbReference>
<gene>
    <name evidence="10" type="ORF">TTRE_0000962701</name>
</gene>
<evidence type="ECO:0000256" key="5">
    <source>
        <dbReference type="ARBA" id="ARBA00023010"/>
    </source>
</evidence>
<keyword evidence="8" id="KW-0999">Mitochondrion inner membrane</keyword>
<dbReference type="GO" id="GO:0005743">
    <property type="term" value="C:mitochondrial inner membrane"/>
    <property type="evidence" value="ECO:0007669"/>
    <property type="project" value="UniProtKB-SubCell"/>
</dbReference>
<keyword evidence="11" id="KW-1185">Reference proteome</keyword>
<comment type="similarity">
    <text evidence="8">Belongs to the small Tim family.</text>
</comment>
<dbReference type="STRING" id="36087.A0A077ZQV6"/>
<name>A0A077ZQV6_TRITR</name>
<evidence type="ECO:0000256" key="4">
    <source>
        <dbReference type="ARBA" id="ARBA00022927"/>
    </source>
</evidence>
<dbReference type="GO" id="GO:0046872">
    <property type="term" value="F:metal ion binding"/>
    <property type="evidence" value="ECO:0007669"/>
    <property type="project" value="UniProtKB-KW"/>
</dbReference>
<dbReference type="InterPro" id="IPR050673">
    <property type="entry name" value="Mito_inner_translocase_sub"/>
</dbReference>
<evidence type="ECO:0000313" key="11">
    <source>
        <dbReference type="Proteomes" id="UP000030665"/>
    </source>
</evidence>
<evidence type="ECO:0000256" key="7">
    <source>
        <dbReference type="ARBA" id="ARBA00023157"/>
    </source>
</evidence>
<evidence type="ECO:0000313" key="10">
    <source>
        <dbReference type="EMBL" id="CDW61190.1"/>
    </source>
</evidence>
<dbReference type="GO" id="GO:0015031">
    <property type="term" value="P:protein transport"/>
    <property type="evidence" value="ECO:0007669"/>
    <property type="project" value="UniProtKB-KW"/>
</dbReference>
<dbReference type="Proteomes" id="UP000030665">
    <property type="component" value="Unassembled WGS sequence"/>
</dbReference>
<evidence type="ECO:0000256" key="1">
    <source>
        <dbReference type="ARBA" id="ARBA00022448"/>
    </source>
</evidence>
<keyword evidence="1 8" id="KW-0813">Transport</keyword>
<dbReference type="Gene3D" id="1.10.287.810">
    <property type="entry name" value="Mitochondrial import inner membrane translocase subunit tim13 like domains"/>
    <property type="match status" value="1"/>
</dbReference>
<dbReference type="AlphaFoldDB" id="A0A077ZQV6"/>
<keyword evidence="4 8" id="KW-0653">Protein transport</keyword>
<feature type="domain" description="Tim10-like" evidence="9">
    <location>
        <begin position="11"/>
        <end position="66"/>
    </location>
</feature>
<dbReference type="InterPro" id="IPR004217">
    <property type="entry name" value="Tim10-like"/>
</dbReference>